<dbReference type="FunFam" id="1.25.40.10:FF:000060">
    <property type="entry name" value="Golgi to ER traffic protein 4 homolog"/>
    <property type="match status" value="1"/>
</dbReference>
<dbReference type="GO" id="GO:0045048">
    <property type="term" value="P:protein insertion into ER membrane"/>
    <property type="evidence" value="ECO:0007669"/>
    <property type="project" value="InterPro"/>
</dbReference>
<dbReference type="InterPro" id="IPR007317">
    <property type="entry name" value="GET4"/>
</dbReference>
<evidence type="ECO:0000256" key="3">
    <source>
        <dbReference type="ARBA" id="ARBA00022448"/>
    </source>
</evidence>
<protein>
    <recommendedName>
        <fullName evidence="8">Golgi to ER traffic protein 4 homolog</fullName>
    </recommendedName>
</protein>
<organism evidence="6 7">
    <name type="scientific">Dictyocaulus viviparus</name>
    <name type="common">Bovine lungworm</name>
    <dbReference type="NCBI Taxonomy" id="29172"/>
    <lineage>
        <taxon>Eukaryota</taxon>
        <taxon>Metazoa</taxon>
        <taxon>Ecdysozoa</taxon>
        <taxon>Nematoda</taxon>
        <taxon>Chromadorea</taxon>
        <taxon>Rhabditida</taxon>
        <taxon>Rhabditina</taxon>
        <taxon>Rhabditomorpha</taxon>
        <taxon>Strongyloidea</taxon>
        <taxon>Metastrongylidae</taxon>
        <taxon>Dictyocaulus</taxon>
    </lineage>
</organism>
<dbReference type="PANTHER" id="PTHR12875">
    <property type="entry name" value="GOLGI TO ER TRAFFIC PROTEIN 4 HOMOLOG"/>
    <property type="match status" value="1"/>
</dbReference>
<dbReference type="STRING" id="29172.A0A0D8Y1J7"/>
<keyword evidence="7" id="KW-1185">Reference proteome</keyword>
<comment type="similarity">
    <text evidence="2">Belongs to the GET4 family.</text>
</comment>
<comment type="subcellular location">
    <subcellularLocation>
        <location evidence="1">Cytoplasm</location>
        <location evidence="1">Cytosol</location>
    </subcellularLocation>
</comment>
<sequence>MSEPSRLEKKALHCLDTAEYYEAHQVYRTMYFRMILKGQFDELLDLLYSGSQKFIEVNDALAAIDLAELYADTLLKASSEPSEKIFEQIFSMVERFSNPSFPSPSPDAQNRSRSIATKRRERKYGLSKLHHIIAQAYCTHRQFVNARNHMLFAEQPEEFAKLLHTLRLNGGCKFSEFDMFCVLPCLQLLTMHRVRTASQLLKAYLTDYDKSSCNGIRQELFNFIRILCGALTLRDAKLFEHLINVYKPHLNVDPSYHNYLGQIGHIFFGIPLSKNKSDSLGGLLGNILKGVLGEKKDEEEHFSESDFESVAPNSVQPETEEAYETAEESEGPDTMTHAKQESRQSTIGNFDDLD</sequence>
<dbReference type="PANTHER" id="PTHR12875:SF0">
    <property type="entry name" value="GOLGI TO ER TRAFFIC PROTEIN 4 HOMOLOG"/>
    <property type="match status" value="1"/>
</dbReference>
<dbReference type="AlphaFoldDB" id="A0A0D8Y1J7"/>
<reference evidence="7" key="2">
    <citation type="journal article" date="2016" name="Sci. Rep.">
        <title>Dictyocaulus viviparus genome, variome and transcriptome elucidate lungworm biology and support future intervention.</title>
        <authorList>
            <person name="McNulty S.N."/>
            <person name="Strube C."/>
            <person name="Rosa B.A."/>
            <person name="Martin J.C."/>
            <person name="Tyagi R."/>
            <person name="Choi Y.J."/>
            <person name="Wang Q."/>
            <person name="Hallsworth Pepin K."/>
            <person name="Zhang X."/>
            <person name="Ozersky P."/>
            <person name="Wilson R.K."/>
            <person name="Sternberg P.W."/>
            <person name="Gasser R.B."/>
            <person name="Mitreva M."/>
        </authorList>
    </citation>
    <scope>NUCLEOTIDE SEQUENCE [LARGE SCALE GENOMIC DNA]</scope>
    <source>
        <strain evidence="7">HannoverDv2000</strain>
    </source>
</reference>
<dbReference type="Pfam" id="PF04190">
    <property type="entry name" value="GET4"/>
    <property type="match status" value="1"/>
</dbReference>
<accession>A0A0D8Y1J7</accession>
<evidence type="ECO:0000256" key="1">
    <source>
        <dbReference type="ARBA" id="ARBA00004514"/>
    </source>
</evidence>
<evidence type="ECO:0000313" key="7">
    <source>
        <dbReference type="Proteomes" id="UP000053766"/>
    </source>
</evidence>
<evidence type="ECO:0000256" key="5">
    <source>
        <dbReference type="SAM" id="MobiDB-lite"/>
    </source>
</evidence>
<keyword evidence="3" id="KW-0813">Transport</keyword>
<gene>
    <name evidence="6" type="ORF">DICVIV_03143</name>
</gene>
<feature type="compositionally biased region" description="Acidic residues" evidence="5">
    <location>
        <begin position="318"/>
        <end position="331"/>
    </location>
</feature>
<dbReference type="Gene3D" id="1.25.40.10">
    <property type="entry name" value="Tetratricopeptide repeat domain"/>
    <property type="match status" value="1"/>
</dbReference>
<dbReference type="GO" id="GO:0071818">
    <property type="term" value="C:BAT3 complex"/>
    <property type="evidence" value="ECO:0007669"/>
    <property type="project" value="TreeGrafter"/>
</dbReference>
<dbReference type="InterPro" id="IPR011990">
    <property type="entry name" value="TPR-like_helical_dom_sf"/>
</dbReference>
<evidence type="ECO:0000256" key="4">
    <source>
        <dbReference type="ARBA" id="ARBA00022490"/>
    </source>
</evidence>
<feature type="region of interest" description="Disordered" evidence="5">
    <location>
        <begin position="298"/>
        <end position="354"/>
    </location>
</feature>
<proteinExistence type="inferred from homology"/>
<evidence type="ECO:0008006" key="8">
    <source>
        <dbReference type="Google" id="ProtNLM"/>
    </source>
</evidence>
<dbReference type="OrthoDB" id="10252405at2759"/>
<evidence type="ECO:0000313" key="6">
    <source>
        <dbReference type="EMBL" id="KJH50703.1"/>
    </source>
</evidence>
<keyword evidence="4" id="KW-0963">Cytoplasm</keyword>
<dbReference type="Proteomes" id="UP000053766">
    <property type="component" value="Unassembled WGS sequence"/>
</dbReference>
<dbReference type="EMBL" id="KN716199">
    <property type="protein sequence ID" value="KJH50703.1"/>
    <property type="molecule type" value="Genomic_DNA"/>
</dbReference>
<name>A0A0D8Y1J7_DICVI</name>
<reference evidence="6 7" key="1">
    <citation type="submission" date="2013-11" db="EMBL/GenBank/DDBJ databases">
        <title>Draft genome of the bovine lungworm Dictyocaulus viviparus.</title>
        <authorList>
            <person name="Mitreva M."/>
        </authorList>
    </citation>
    <scope>NUCLEOTIDE SEQUENCE [LARGE SCALE GENOMIC DNA]</scope>
    <source>
        <strain evidence="6 7">HannoverDv2000</strain>
    </source>
</reference>
<evidence type="ECO:0000256" key="2">
    <source>
        <dbReference type="ARBA" id="ARBA00005351"/>
    </source>
</evidence>